<evidence type="ECO:0000313" key="3">
    <source>
        <dbReference type="Proteomes" id="UP001332243"/>
    </source>
</evidence>
<evidence type="ECO:0000256" key="1">
    <source>
        <dbReference type="SAM" id="SignalP"/>
    </source>
</evidence>
<feature type="signal peptide" evidence="1">
    <location>
        <begin position="1"/>
        <end position="24"/>
    </location>
</feature>
<proteinExistence type="predicted"/>
<organism evidence="2 3">
    <name type="scientific">Plantactinospora sonchi</name>
    <dbReference type="NCBI Taxonomy" id="1544735"/>
    <lineage>
        <taxon>Bacteria</taxon>
        <taxon>Bacillati</taxon>
        <taxon>Actinomycetota</taxon>
        <taxon>Actinomycetes</taxon>
        <taxon>Micromonosporales</taxon>
        <taxon>Micromonosporaceae</taxon>
        <taxon>Plantactinospora</taxon>
    </lineage>
</organism>
<keyword evidence="3" id="KW-1185">Reference proteome</keyword>
<evidence type="ECO:0000313" key="2">
    <source>
        <dbReference type="EMBL" id="MEE6262331.1"/>
    </source>
</evidence>
<comment type="caution">
    <text evidence="2">The sequence shown here is derived from an EMBL/GenBank/DDBJ whole genome shotgun (WGS) entry which is preliminary data.</text>
</comment>
<feature type="chain" id="PRO_5045922783" evidence="1">
    <location>
        <begin position="25"/>
        <end position="171"/>
    </location>
</feature>
<dbReference type="RefSeq" id="WP_331217266.1">
    <property type="nucleotide sequence ID" value="NZ_JAZGQK010000027.1"/>
</dbReference>
<gene>
    <name evidence="2" type="ORF">V1633_27990</name>
</gene>
<keyword evidence="1" id="KW-0732">Signal</keyword>
<accession>A0ABU7S0R2</accession>
<dbReference type="Proteomes" id="UP001332243">
    <property type="component" value="Unassembled WGS sequence"/>
</dbReference>
<sequence>MSPWVRVAAIAAVGVLTTPSVAQAAPADHAKLAGLGQVVLSEPGALGHPVWFGVAASAAVDGESRGRFWFRHLLPDGSLLGQGWADVTCLRVTGNVALFTAVVPEGVGPMKNHAFYMKVLDGGGARPDQVAFIQARGGPDRPPTRCLDFDVEYPGQPRHQVRTGGFVVHGD</sequence>
<protein>
    <submittedName>
        <fullName evidence="2">Uncharacterized protein</fullName>
    </submittedName>
</protein>
<dbReference type="EMBL" id="JAZGQK010000027">
    <property type="protein sequence ID" value="MEE6262331.1"/>
    <property type="molecule type" value="Genomic_DNA"/>
</dbReference>
<name>A0ABU7S0R2_9ACTN</name>
<reference evidence="2 3" key="1">
    <citation type="submission" date="2024-01" db="EMBL/GenBank/DDBJ databases">
        <title>Genome insights into Plantactinospora sonchi sp. nov.</title>
        <authorList>
            <person name="Wang L."/>
        </authorList>
    </citation>
    <scope>NUCLEOTIDE SEQUENCE [LARGE SCALE GENOMIC DNA]</scope>
    <source>
        <strain evidence="2 3">NEAU-QY2</strain>
    </source>
</reference>